<comment type="caution">
    <text evidence="1">The sequence shown here is derived from an EMBL/GenBank/DDBJ whole genome shotgun (WGS) entry which is preliminary data.</text>
</comment>
<organism evidence="1 2">
    <name type="scientific">Trichinella murrelli</name>
    <dbReference type="NCBI Taxonomy" id="144512"/>
    <lineage>
        <taxon>Eukaryota</taxon>
        <taxon>Metazoa</taxon>
        <taxon>Ecdysozoa</taxon>
        <taxon>Nematoda</taxon>
        <taxon>Enoplea</taxon>
        <taxon>Dorylaimia</taxon>
        <taxon>Trichinellida</taxon>
        <taxon>Trichinellidae</taxon>
        <taxon>Trichinella</taxon>
    </lineage>
</organism>
<keyword evidence="2" id="KW-1185">Reference proteome</keyword>
<dbReference type="Proteomes" id="UP000055048">
    <property type="component" value="Unassembled WGS sequence"/>
</dbReference>
<name>A0A0V0SZA6_9BILA</name>
<dbReference type="EMBL" id="JYDJ01001365">
    <property type="protein sequence ID" value="KRX32148.1"/>
    <property type="molecule type" value="Genomic_DNA"/>
</dbReference>
<evidence type="ECO:0000313" key="2">
    <source>
        <dbReference type="Proteomes" id="UP000055048"/>
    </source>
</evidence>
<gene>
    <name evidence="1" type="ORF">T05_13782</name>
</gene>
<reference evidence="1 2" key="1">
    <citation type="submission" date="2015-01" db="EMBL/GenBank/DDBJ databases">
        <title>Evolution of Trichinella species and genotypes.</title>
        <authorList>
            <person name="Korhonen P.K."/>
            <person name="Edoardo P."/>
            <person name="Giuseppe L.R."/>
            <person name="Gasser R.B."/>
        </authorList>
    </citation>
    <scope>NUCLEOTIDE SEQUENCE [LARGE SCALE GENOMIC DNA]</scope>
    <source>
        <strain evidence="1">ISS417</strain>
    </source>
</reference>
<evidence type="ECO:0000313" key="1">
    <source>
        <dbReference type="EMBL" id="KRX32148.1"/>
    </source>
</evidence>
<accession>A0A0V0SZA6</accession>
<dbReference type="AlphaFoldDB" id="A0A0V0SZA6"/>
<proteinExistence type="predicted"/>
<sequence>MTTVIQYRESEMASSNGECEENAVRGLRIMVFEKRRRCVTKVQVRAATTYIQVKI</sequence>
<protein>
    <submittedName>
        <fullName evidence="1">Uncharacterized protein</fullName>
    </submittedName>
</protein>